<keyword evidence="4" id="KW-0735">Signal-anchor</keyword>
<gene>
    <name evidence="7" type="ORF">TWF694_010496</name>
</gene>
<evidence type="ECO:0000256" key="5">
    <source>
        <dbReference type="ARBA" id="ARBA00022989"/>
    </source>
</evidence>
<dbReference type="EMBL" id="JAVHJO010000007">
    <property type="protein sequence ID" value="KAK6538946.1"/>
    <property type="molecule type" value="Genomic_DNA"/>
</dbReference>
<keyword evidence="8" id="KW-1185">Reference proteome</keyword>
<organism evidence="7 8">
    <name type="scientific">Orbilia ellipsospora</name>
    <dbReference type="NCBI Taxonomy" id="2528407"/>
    <lineage>
        <taxon>Eukaryota</taxon>
        <taxon>Fungi</taxon>
        <taxon>Dikarya</taxon>
        <taxon>Ascomycota</taxon>
        <taxon>Pezizomycotina</taxon>
        <taxon>Orbiliomycetes</taxon>
        <taxon>Orbiliales</taxon>
        <taxon>Orbiliaceae</taxon>
        <taxon>Orbilia</taxon>
    </lineage>
</organism>
<dbReference type="PANTHER" id="PTHR23033:SF47">
    <property type="entry name" value="APPLE DOMAIN-CONTAINING PROTEIN-RELATED"/>
    <property type="match status" value="1"/>
</dbReference>
<proteinExistence type="inferred from homology"/>
<dbReference type="GO" id="GO:0016020">
    <property type="term" value="C:membrane"/>
    <property type="evidence" value="ECO:0007669"/>
    <property type="project" value="UniProtKB-SubCell"/>
</dbReference>
<evidence type="ECO:0000256" key="1">
    <source>
        <dbReference type="ARBA" id="ARBA00004606"/>
    </source>
</evidence>
<reference evidence="7 8" key="1">
    <citation type="submission" date="2019-10" db="EMBL/GenBank/DDBJ databases">
        <authorList>
            <person name="Palmer J.M."/>
        </authorList>
    </citation>
    <scope>NUCLEOTIDE SEQUENCE [LARGE SCALE GENOMIC DNA]</scope>
    <source>
        <strain evidence="7 8">TWF694</strain>
    </source>
</reference>
<dbReference type="Gene3D" id="3.90.550.50">
    <property type="match status" value="1"/>
</dbReference>
<name>A0AAV9XBC0_9PEZI</name>
<evidence type="ECO:0000256" key="4">
    <source>
        <dbReference type="ARBA" id="ARBA00022968"/>
    </source>
</evidence>
<dbReference type="AlphaFoldDB" id="A0AAV9XBC0"/>
<keyword evidence="6" id="KW-0472">Membrane</keyword>
<keyword evidence="3" id="KW-0812">Transmembrane</keyword>
<dbReference type="InterPro" id="IPR026050">
    <property type="entry name" value="C1GALT1/C1GALT1_chp1"/>
</dbReference>
<protein>
    <recommendedName>
        <fullName evidence="9">Glycosyltransferase family 31 protein</fullName>
    </recommendedName>
</protein>
<dbReference type="Gene3D" id="3.50.4.10">
    <property type="entry name" value="Hepatocyte Growth Factor"/>
    <property type="match status" value="1"/>
</dbReference>
<keyword evidence="5" id="KW-1133">Transmembrane helix</keyword>
<accession>A0AAV9XBC0</accession>
<comment type="subcellular location">
    <subcellularLocation>
        <location evidence="1">Membrane</location>
        <topology evidence="1">Single-pass type II membrane protein</topology>
    </subcellularLocation>
</comment>
<evidence type="ECO:0000256" key="2">
    <source>
        <dbReference type="ARBA" id="ARBA00006462"/>
    </source>
</evidence>
<sequence>MVFQKLKFLRFAPVTIILIILYICLPDEYHTRPLSADVYDCPQDPIADNIVIVVKTGATEAQEKIPALMHTSLRCVKNVLIFSDREQDMGPYHLHEALKDTASEVKQKDAIFEFYRKQQVIFQHNGNIKSLKETRDPENNRHLAAWTLGKYKNIHILERAWELVPDKDWYLFIDADTYIIWSNLLRWLPSLDPSEKVHFGSNIFLSNTPSTNGGSGTHLPKSVMYDLAVTHKGTAARWDQEIHKSCCGDYMLSKAVAEYSNELVSVRPESSGHKPATTPFLSTYWCQPVFTMHNFSAPDMIALNEYERARSDKSTPLTHAELFMRVIKDQLQNMATIRDDWDNWSAVTDLGSGRKGDEKIAAESVEECIAACEADPGCFQFAHDGQNCYLGKAIRLGERRNPEGGQKWRSGWHQARIARWADAQEACSSVIFPGAGSEVRN</sequence>
<evidence type="ECO:0000256" key="3">
    <source>
        <dbReference type="ARBA" id="ARBA00022692"/>
    </source>
</evidence>
<evidence type="ECO:0008006" key="9">
    <source>
        <dbReference type="Google" id="ProtNLM"/>
    </source>
</evidence>
<evidence type="ECO:0000256" key="6">
    <source>
        <dbReference type="ARBA" id="ARBA00023136"/>
    </source>
</evidence>
<comment type="caution">
    <text evidence="7">The sequence shown here is derived from an EMBL/GenBank/DDBJ whole genome shotgun (WGS) entry which is preliminary data.</text>
</comment>
<evidence type="ECO:0000313" key="7">
    <source>
        <dbReference type="EMBL" id="KAK6538946.1"/>
    </source>
</evidence>
<evidence type="ECO:0000313" key="8">
    <source>
        <dbReference type="Proteomes" id="UP001365542"/>
    </source>
</evidence>
<dbReference type="PANTHER" id="PTHR23033">
    <property type="entry name" value="BETA1,3-GALACTOSYLTRANSFERASE"/>
    <property type="match status" value="1"/>
</dbReference>
<dbReference type="Proteomes" id="UP001365542">
    <property type="component" value="Unassembled WGS sequence"/>
</dbReference>
<comment type="similarity">
    <text evidence="2">Belongs to the glycosyltransferase 31 family. Beta3-Gal-T subfamily.</text>
</comment>